<dbReference type="PANTHER" id="PTHR46889:SF4">
    <property type="entry name" value="TRANSPOSASE INSO FOR INSERTION SEQUENCE ELEMENT IS911B-RELATED"/>
    <property type="match status" value="1"/>
</dbReference>
<reference evidence="2" key="1">
    <citation type="journal article" date="2014" name="Int. J. Syst. Evol. Microbiol.">
        <title>Complete genome sequence of Corynebacterium casei LMG S-19264T (=DSM 44701T), isolated from a smear-ripened cheese.</title>
        <authorList>
            <consortium name="US DOE Joint Genome Institute (JGI-PGF)"/>
            <person name="Walter F."/>
            <person name="Albersmeier A."/>
            <person name="Kalinowski J."/>
            <person name="Ruckert C."/>
        </authorList>
    </citation>
    <scope>NUCLEOTIDE SEQUENCE</scope>
    <source>
        <strain evidence="2">CGMCC 1.12777</strain>
    </source>
</reference>
<evidence type="ECO:0000313" key="2">
    <source>
        <dbReference type="EMBL" id="GGH82553.1"/>
    </source>
</evidence>
<dbReference type="GO" id="GO:0015074">
    <property type="term" value="P:DNA integration"/>
    <property type="evidence" value="ECO:0007669"/>
    <property type="project" value="InterPro"/>
</dbReference>
<dbReference type="PROSITE" id="PS50994">
    <property type="entry name" value="INTEGRASE"/>
    <property type="match status" value="1"/>
</dbReference>
<dbReference type="Pfam" id="PF00665">
    <property type="entry name" value="rve"/>
    <property type="match status" value="1"/>
</dbReference>
<dbReference type="AlphaFoldDB" id="A0A8J3EM86"/>
<comment type="caution">
    <text evidence="2">The sequence shown here is derived from an EMBL/GenBank/DDBJ whole genome shotgun (WGS) entry which is preliminary data.</text>
</comment>
<proteinExistence type="predicted"/>
<dbReference type="GO" id="GO:0003676">
    <property type="term" value="F:nucleic acid binding"/>
    <property type="evidence" value="ECO:0007669"/>
    <property type="project" value="InterPro"/>
</dbReference>
<dbReference type="Proteomes" id="UP000656813">
    <property type="component" value="Unassembled WGS sequence"/>
</dbReference>
<sequence length="64" mass="7511">MVEMLEKSFERLTDGDTLLIHSDQGWHYQMKQYRLGLKERGITQSMSRKGNCYDNAVIENFLAL</sequence>
<feature type="domain" description="Integrase catalytic" evidence="1">
    <location>
        <begin position="1"/>
        <end position="64"/>
    </location>
</feature>
<keyword evidence="3" id="KW-1185">Reference proteome</keyword>
<dbReference type="InterPro" id="IPR001584">
    <property type="entry name" value="Integrase_cat-core"/>
</dbReference>
<evidence type="ECO:0000259" key="1">
    <source>
        <dbReference type="PROSITE" id="PS50994"/>
    </source>
</evidence>
<dbReference type="SUPFAM" id="SSF53098">
    <property type="entry name" value="Ribonuclease H-like"/>
    <property type="match status" value="1"/>
</dbReference>
<reference evidence="2" key="2">
    <citation type="submission" date="2020-09" db="EMBL/GenBank/DDBJ databases">
        <authorList>
            <person name="Sun Q."/>
            <person name="Zhou Y."/>
        </authorList>
    </citation>
    <scope>NUCLEOTIDE SEQUENCE</scope>
    <source>
        <strain evidence="2">CGMCC 1.12777</strain>
    </source>
</reference>
<name>A0A8J3EM86_9BACL</name>
<evidence type="ECO:0000313" key="3">
    <source>
        <dbReference type="Proteomes" id="UP000656813"/>
    </source>
</evidence>
<accession>A0A8J3EM86</accession>
<dbReference type="InterPro" id="IPR050900">
    <property type="entry name" value="Transposase_IS3/IS150/IS904"/>
</dbReference>
<organism evidence="2 3">
    <name type="scientific">Pullulanibacillus pueri</name>
    <dbReference type="NCBI Taxonomy" id="1437324"/>
    <lineage>
        <taxon>Bacteria</taxon>
        <taxon>Bacillati</taxon>
        <taxon>Bacillota</taxon>
        <taxon>Bacilli</taxon>
        <taxon>Bacillales</taxon>
        <taxon>Sporolactobacillaceae</taxon>
        <taxon>Pullulanibacillus</taxon>
    </lineage>
</organism>
<dbReference type="EMBL" id="BMFV01000015">
    <property type="protein sequence ID" value="GGH82553.1"/>
    <property type="molecule type" value="Genomic_DNA"/>
</dbReference>
<dbReference type="Gene3D" id="3.30.420.10">
    <property type="entry name" value="Ribonuclease H-like superfamily/Ribonuclease H"/>
    <property type="match status" value="1"/>
</dbReference>
<dbReference type="PANTHER" id="PTHR46889">
    <property type="entry name" value="TRANSPOSASE INSF FOR INSERTION SEQUENCE IS3B-RELATED"/>
    <property type="match status" value="1"/>
</dbReference>
<dbReference type="InterPro" id="IPR036397">
    <property type="entry name" value="RNaseH_sf"/>
</dbReference>
<dbReference type="InterPro" id="IPR012337">
    <property type="entry name" value="RNaseH-like_sf"/>
</dbReference>
<gene>
    <name evidence="2" type="ORF">GCM10007096_22110</name>
</gene>
<protein>
    <recommendedName>
        <fullName evidence="1">Integrase catalytic domain-containing protein</fullName>
    </recommendedName>
</protein>